<dbReference type="PATRIC" id="fig|203275.8.peg.418"/>
<dbReference type="InterPro" id="IPR001503">
    <property type="entry name" value="Glyco_trans_10"/>
</dbReference>
<evidence type="ECO:0000256" key="11">
    <source>
        <dbReference type="ARBA" id="ARBA00043952"/>
    </source>
</evidence>
<comment type="subcellular location">
    <subcellularLocation>
        <location evidence="10">Endomembrane system</location>
        <topology evidence="10">Single-pass membrane protein</topology>
    </subcellularLocation>
    <subcellularLocation>
        <location evidence="1">Membrane</location>
        <topology evidence="1">Single-pass type II membrane protein</topology>
    </subcellularLocation>
</comment>
<evidence type="ECO:0000256" key="10">
    <source>
        <dbReference type="ARBA" id="ARBA00037847"/>
    </source>
</evidence>
<keyword evidence="3" id="KW-0328">Glycosyltransferase</keyword>
<sequence length="262" mass="31323">MSFRAKRRISSLYRGGIPHCVRNDKGVCKHKNIPITPIFYTVATKSLKTITVPNYFFPLFVLIFFVNFSQDRTYPYYQYDHIETFHKEKRFLKKKGNICMMISSPFNKSHRLEYIQELMKYIKVDSYGKIFNNKKLENDTGQKSKLELYRNYKFVIAFENSIEIDYVTEKFFDPLSVCSVPIYYGAPNIKEFMPGENCFINVRDFNNPYELSLYLNDCCNDENLYQTFFYWKDKPLCQSYIQKAALQYENPFIRLCKFLSSR</sequence>
<dbReference type="GO" id="GO:0016020">
    <property type="term" value="C:membrane"/>
    <property type="evidence" value="ECO:0007669"/>
    <property type="project" value="UniProtKB-SubCell"/>
</dbReference>
<evidence type="ECO:0000256" key="8">
    <source>
        <dbReference type="ARBA" id="ARBA00023136"/>
    </source>
</evidence>
<evidence type="ECO:0000313" key="14">
    <source>
        <dbReference type="EMBL" id="AEW20439.1"/>
    </source>
</evidence>
<dbReference type="GO" id="GO:0046920">
    <property type="term" value="F:alpha-(1-&gt;3)-fucosyltransferase activity"/>
    <property type="evidence" value="ECO:0007669"/>
    <property type="project" value="TreeGrafter"/>
</dbReference>
<keyword evidence="4" id="KW-0808">Transferase</keyword>
<accession>G8UKX6</accession>
<evidence type="ECO:0000256" key="7">
    <source>
        <dbReference type="ARBA" id="ARBA00022989"/>
    </source>
</evidence>
<gene>
    <name evidence="14" type="ordered locus">BFO_0467</name>
</gene>
<keyword evidence="15" id="KW-1185">Reference proteome</keyword>
<keyword evidence="6" id="KW-0735">Signal-anchor</keyword>
<dbReference type="HOGENOM" id="CLU_1061440_0_0_10"/>
<evidence type="ECO:0000256" key="9">
    <source>
        <dbReference type="ARBA" id="ARBA00023180"/>
    </source>
</evidence>
<proteinExistence type="inferred from homology"/>
<evidence type="ECO:0000256" key="4">
    <source>
        <dbReference type="ARBA" id="ARBA00022679"/>
    </source>
</evidence>
<dbReference type="AlphaFoldDB" id="G8UKX6"/>
<dbReference type="Pfam" id="PF00852">
    <property type="entry name" value="Glyco_transf_10"/>
    <property type="match status" value="1"/>
</dbReference>
<evidence type="ECO:0000259" key="13">
    <source>
        <dbReference type="Pfam" id="PF00852"/>
    </source>
</evidence>
<keyword evidence="9" id="KW-0325">Glycoprotein</keyword>
<dbReference type="GO" id="GO:0012505">
    <property type="term" value="C:endomembrane system"/>
    <property type="evidence" value="ECO:0007669"/>
    <property type="project" value="UniProtKB-SubCell"/>
</dbReference>
<dbReference type="EMBL" id="CP003191">
    <property type="protein sequence ID" value="AEW20439.1"/>
    <property type="molecule type" value="Genomic_DNA"/>
</dbReference>
<name>G8UKX6_TANFA</name>
<dbReference type="Proteomes" id="UP000005436">
    <property type="component" value="Chromosome"/>
</dbReference>
<evidence type="ECO:0000256" key="5">
    <source>
        <dbReference type="ARBA" id="ARBA00022692"/>
    </source>
</evidence>
<dbReference type="PANTHER" id="PTHR11929:SF194">
    <property type="entry name" value="ALPHA-(1,3)-FUCOSYLTRANSFERASE 10"/>
    <property type="match status" value="1"/>
</dbReference>
<evidence type="ECO:0000256" key="6">
    <source>
        <dbReference type="ARBA" id="ARBA00022968"/>
    </source>
</evidence>
<feature type="domain" description="Fucosyltransferase C-terminal" evidence="13">
    <location>
        <begin position="93"/>
        <end position="260"/>
    </location>
</feature>
<feature type="transmembrane region" description="Helical" evidence="12">
    <location>
        <begin position="52"/>
        <end position="69"/>
    </location>
</feature>
<evidence type="ECO:0000256" key="3">
    <source>
        <dbReference type="ARBA" id="ARBA00022676"/>
    </source>
</evidence>
<evidence type="ECO:0000256" key="2">
    <source>
        <dbReference type="ARBA" id="ARBA00008919"/>
    </source>
</evidence>
<comment type="similarity">
    <text evidence="2">Belongs to the glycosyltransferase 10 family.</text>
</comment>
<evidence type="ECO:0000256" key="12">
    <source>
        <dbReference type="SAM" id="Phobius"/>
    </source>
</evidence>
<dbReference type="STRING" id="203275.BFO_0467"/>
<dbReference type="KEGG" id="tfo:BFO_0467"/>
<dbReference type="SUPFAM" id="SSF53756">
    <property type="entry name" value="UDP-Glycosyltransferase/glycogen phosphorylase"/>
    <property type="match status" value="1"/>
</dbReference>
<protein>
    <recommendedName>
        <fullName evidence="13">Fucosyltransferase C-terminal domain-containing protein</fullName>
    </recommendedName>
</protein>
<keyword evidence="5 12" id="KW-0812">Transmembrane</keyword>
<dbReference type="Gene3D" id="3.40.50.11660">
    <property type="entry name" value="Glycosyl transferase family 10, C-terminal domain"/>
    <property type="match status" value="1"/>
</dbReference>
<reference evidence="15" key="1">
    <citation type="submission" date="2011-12" db="EMBL/GenBank/DDBJ databases">
        <title>Complete sequence of Tannerella forsythia ATCC 43037.</title>
        <authorList>
            <person name="Dewhirst F."/>
            <person name="Tanner A."/>
            <person name="Izard J."/>
            <person name="Brinkac L."/>
            <person name="Durkin A.S."/>
            <person name="Hostetler J."/>
            <person name="Shetty J."/>
            <person name="Torralba M."/>
            <person name="Gill S."/>
            <person name="Nelson K."/>
        </authorList>
    </citation>
    <scope>NUCLEOTIDE SEQUENCE [LARGE SCALE GENOMIC DNA]</scope>
    <source>
        <strain evidence="15">ATCC 43037 / JCM 10827 / CCUG 33226 / KCTC 5666 / FDC 338</strain>
    </source>
</reference>
<evidence type="ECO:0000313" key="15">
    <source>
        <dbReference type="Proteomes" id="UP000005436"/>
    </source>
</evidence>
<dbReference type="InterPro" id="IPR038577">
    <property type="entry name" value="GT10-like_C_sf"/>
</dbReference>
<dbReference type="FunFam" id="3.40.50.11660:FF:000002">
    <property type="entry name" value="Alpha-(1,3)-fucosyltransferase"/>
    <property type="match status" value="1"/>
</dbReference>
<dbReference type="InterPro" id="IPR055270">
    <property type="entry name" value="Glyco_tran_10_C"/>
</dbReference>
<keyword evidence="8 12" id="KW-0472">Membrane</keyword>
<organism evidence="14 15">
    <name type="scientific">Tannerella forsythia (strain ATCC 43037 / JCM 10827 / CCUG 21028 A / KCTC 5666 / FDC 338)</name>
    <name type="common">Bacteroides forsythus</name>
    <dbReference type="NCBI Taxonomy" id="203275"/>
    <lineage>
        <taxon>Bacteria</taxon>
        <taxon>Pseudomonadati</taxon>
        <taxon>Bacteroidota</taxon>
        <taxon>Bacteroidia</taxon>
        <taxon>Bacteroidales</taxon>
        <taxon>Tannerellaceae</taxon>
        <taxon>Tannerella</taxon>
    </lineage>
</organism>
<dbReference type="PANTHER" id="PTHR11929">
    <property type="entry name" value="ALPHA- 1,3 -FUCOSYLTRANSFERASE"/>
    <property type="match status" value="1"/>
</dbReference>
<keyword evidence="7 12" id="KW-1133">Transmembrane helix</keyword>
<dbReference type="eggNOG" id="COG0463">
    <property type="taxonomic scope" value="Bacteria"/>
</dbReference>
<comment type="pathway">
    <text evidence="11">Protein modification.</text>
</comment>
<evidence type="ECO:0000256" key="1">
    <source>
        <dbReference type="ARBA" id="ARBA00004606"/>
    </source>
</evidence>